<keyword evidence="4" id="KW-0378">Hydrolase</keyword>
<dbReference type="SUPFAM" id="SSF64182">
    <property type="entry name" value="DHH phosphoesterases"/>
    <property type="match status" value="1"/>
</dbReference>
<dbReference type="InterPro" id="IPR003156">
    <property type="entry name" value="DHHA1_dom"/>
</dbReference>
<evidence type="ECO:0000256" key="1">
    <source>
        <dbReference type="ARBA" id="ARBA00005915"/>
    </source>
</evidence>
<dbReference type="AlphaFoldDB" id="A0A2M9G0C8"/>
<dbReference type="GO" id="GO:0006310">
    <property type="term" value="P:DNA recombination"/>
    <property type="evidence" value="ECO:0007669"/>
    <property type="project" value="InterPro"/>
</dbReference>
<dbReference type="InterPro" id="IPR038763">
    <property type="entry name" value="DHH_sf"/>
</dbReference>
<dbReference type="InterPro" id="IPR001667">
    <property type="entry name" value="DDH_dom"/>
</dbReference>
<dbReference type="GO" id="GO:0006281">
    <property type="term" value="P:DNA repair"/>
    <property type="evidence" value="ECO:0007669"/>
    <property type="project" value="InterPro"/>
</dbReference>
<proteinExistence type="inferred from homology"/>
<keyword evidence="10" id="KW-1185">Reference proteome</keyword>
<evidence type="ECO:0000259" key="8">
    <source>
        <dbReference type="Pfam" id="PF17768"/>
    </source>
</evidence>
<dbReference type="InterPro" id="IPR041122">
    <property type="entry name" value="RecJ_OB"/>
</dbReference>
<dbReference type="RefSeq" id="WP_109792839.1">
    <property type="nucleotide sequence ID" value="NZ_PHIG01000036.1"/>
</dbReference>
<evidence type="ECO:0000256" key="4">
    <source>
        <dbReference type="ARBA" id="ARBA00022801"/>
    </source>
</evidence>
<dbReference type="Pfam" id="PF17768">
    <property type="entry name" value="RecJ_OB"/>
    <property type="match status" value="1"/>
</dbReference>
<dbReference type="Gene3D" id="3.90.1640.30">
    <property type="match status" value="1"/>
</dbReference>
<feature type="domain" description="DHHA1" evidence="7">
    <location>
        <begin position="367"/>
        <end position="460"/>
    </location>
</feature>
<keyword evidence="3" id="KW-0540">Nuclease</keyword>
<dbReference type="OrthoDB" id="9809852at2"/>
<evidence type="ECO:0000256" key="3">
    <source>
        <dbReference type="ARBA" id="ARBA00022722"/>
    </source>
</evidence>
<reference evidence="9 10" key="1">
    <citation type="submission" date="2017-11" db="EMBL/GenBank/DDBJ databases">
        <title>Draft genome sequence of Rhizobiales bacterium SY3-13.</title>
        <authorList>
            <person name="Sun C."/>
        </authorList>
    </citation>
    <scope>NUCLEOTIDE SEQUENCE [LARGE SCALE GENOMIC DNA]</scope>
    <source>
        <strain evidence="9 10">SY3-13</strain>
    </source>
</reference>
<dbReference type="PANTHER" id="PTHR30255">
    <property type="entry name" value="SINGLE-STRANDED-DNA-SPECIFIC EXONUCLEASE RECJ"/>
    <property type="match status" value="1"/>
</dbReference>
<feature type="domain" description="RecJ OB" evidence="8">
    <location>
        <begin position="475"/>
        <end position="586"/>
    </location>
</feature>
<evidence type="ECO:0000256" key="5">
    <source>
        <dbReference type="ARBA" id="ARBA00022839"/>
    </source>
</evidence>
<dbReference type="Proteomes" id="UP000229498">
    <property type="component" value="Unassembled WGS sequence"/>
</dbReference>
<dbReference type="Pfam" id="PF01368">
    <property type="entry name" value="DHH"/>
    <property type="match status" value="1"/>
</dbReference>
<keyword evidence="5 9" id="KW-0269">Exonuclease</keyword>
<comment type="similarity">
    <text evidence="1">Belongs to the RecJ family.</text>
</comment>
<evidence type="ECO:0000313" key="9">
    <source>
        <dbReference type="EMBL" id="PJK29170.1"/>
    </source>
</evidence>
<gene>
    <name evidence="9" type="primary">recJ</name>
    <name evidence="9" type="ORF">CVT23_13355</name>
</gene>
<evidence type="ECO:0000313" key="10">
    <source>
        <dbReference type="Proteomes" id="UP000229498"/>
    </source>
</evidence>
<dbReference type="Gene3D" id="3.10.310.30">
    <property type="match status" value="1"/>
</dbReference>
<accession>A0A2M9G0C8</accession>
<dbReference type="InterPro" id="IPR051673">
    <property type="entry name" value="SSDNA_exonuclease_RecJ"/>
</dbReference>
<evidence type="ECO:0000256" key="2">
    <source>
        <dbReference type="ARBA" id="ARBA00019841"/>
    </source>
</evidence>
<evidence type="ECO:0000259" key="7">
    <source>
        <dbReference type="Pfam" id="PF02272"/>
    </source>
</evidence>
<dbReference type="EMBL" id="PHIG01000036">
    <property type="protein sequence ID" value="PJK29170.1"/>
    <property type="molecule type" value="Genomic_DNA"/>
</dbReference>
<organism evidence="9 10">
    <name type="scientific">Minwuia thermotolerans</name>
    <dbReference type="NCBI Taxonomy" id="2056226"/>
    <lineage>
        <taxon>Bacteria</taxon>
        <taxon>Pseudomonadati</taxon>
        <taxon>Pseudomonadota</taxon>
        <taxon>Alphaproteobacteria</taxon>
        <taxon>Minwuiales</taxon>
        <taxon>Minwuiaceae</taxon>
        <taxon>Minwuia</taxon>
    </lineage>
</organism>
<dbReference type="Pfam" id="PF02272">
    <property type="entry name" value="DHHA1"/>
    <property type="match status" value="1"/>
</dbReference>
<sequence length="591" mass="62927">MPETDTFLRVERSLSGQRWRRGAASERTIEALRQRHQLSDILASTLANRDVGIDDAPGYLEPRLKDLLPDPSSFADMDRAAELIARHVAEGRRIAIFGDYDVDGATSSALLIRYLRAVGADAGCHIPDRIAEGYGPNLPALEKLAGAGHELIVTVDCGTAAFEVLDAAHDRGINVIVVDHHLAESRLPKAAAVVNPNRLDCTGGHGNLAAVGVAFLLLIAVSRTLRSMGWFRERPEPNLLQFLDLVAVGTVCDVVPLTGLNRALVAQGLKVLASRRQTGLTALSDIARMNGPPGAYHAGFLIGPRINAGGRVGLADLGVRLLTTDDREEAVGIAVELDRLNAERRRIEQTVLDEAFALTGRQDNRAVVVLDGEGWHPGVIGIVASRVKDRAGRPAFVIARDGETAKGSGRSIRGVDLGAAVTAARQAGLLINGGGHSMAAGITLRADGIGAFAEFMHERLDAQVQKARQDRALIVDGAIAASGVTLELAEELQRAGPYGSGNPEPRIAIPEARLVKADIVGGQHVRAQIAGRGKGWVGAIAFRTAEEPLGRALLGRARDNRPVHLAGHLRIDHWQGSPRVQFQIEDAADVA</sequence>
<dbReference type="InterPro" id="IPR004610">
    <property type="entry name" value="RecJ"/>
</dbReference>
<dbReference type="GO" id="GO:0003676">
    <property type="term" value="F:nucleic acid binding"/>
    <property type="evidence" value="ECO:0007669"/>
    <property type="project" value="InterPro"/>
</dbReference>
<dbReference type="NCBIfam" id="TIGR00644">
    <property type="entry name" value="recJ"/>
    <property type="match status" value="1"/>
</dbReference>
<feature type="domain" description="DDH" evidence="6">
    <location>
        <begin position="93"/>
        <end position="250"/>
    </location>
</feature>
<comment type="caution">
    <text evidence="9">The sequence shown here is derived from an EMBL/GenBank/DDBJ whole genome shotgun (WGS) entry which is preliminary data.</text>
</comment>
<protein>
    <recommendedName>
        <fullName evidence="2">Single-stranded-DNA-specific exonuclease RecJ</fullName>
    </recommendedName>
</protein>
<evidence type="ECO:0000259" key="6">
    <source>
        <dbReference type="Pfam" id="PF01368"/>
    </source>
</evidence>
<name>A0A2M9G0C8_9PROT</name>
<dbReference type="PANTHER" id="PTHR30255:SF2">
    <property type="entry name" value="SINGLE-STRANDED-DNA-SPECIFIC EXONUCLEASE RECJ"/>
    <property type="match status" value="1"/>
</dbReference>
<dbReference type="GO" id="GO:0008409">
    <property type="term" value="F:5'-3' exonuclease activity"/>
    <property type="evidence" value="ECO:0007669"/>
    <property type="project" value="InterPro"/>
</dbReference>